<sequence>MRPNNQGLYNIVSADVSGSPAQSGSPQLIGQKRGFVGEEENDEYNNVNNSNQSSPPLAMHPPPPLSSIAVTAAVNAATAGTFPSPMNSNSSPNNSAFSGWGHSGKRVKYEFPEATTPSSSTSSPRSISTGYQLPGLGAGSATPGAAPSTPQGYSNSNLQMVTNAQQNTVLHTPSPDGTPVEESNSIGGRRYDQYRQREDQASTEEISNGGGWD</sequence>
<dbReference type="AlphaFoldDB" id="A0A9N8VXU1"/>
<accession>A0A9N8VXU1</accession>
<comment type="caution">
    <text evidence="2">The sequence shown here is derived from an EMBL/GenBank/DDBJ whole genome shotgun (WGS) entry which is preliminary data.</text>
</comment>
<feature type="compositionally biased region" description="Polar residues" evidence="1">
    <location>
        <begin position="151"/>
        <end position="171"/>
    </location>
</feature>
<feature type="compositionally biased region" description="Low complexity" evidence="1">
    <location>
        <begin position="115"/>
        <end position="150"/>
    </location>
</feature>
<feature type="compositionally biased region" description="Low complexity" evidence="1">
    <location>
        <begin position="44"/>
        <end position="57"/>
    </location>
</feature>
<feature type="region of interest" description="Disordered" evidence="1">
    <location>
        <begin position="35"/>
        <end position="66"/>
    </location>
</feature>
<feature type="compositionally biased region" description="Basic and acidic residues" evidence="1">
    <location>
        <begin position="189"/>
        <end position="200"/>
    </location>
</feature>
<feature type="compositionally biased region" description="Low complexity" evidence="1">
    <location>
        <begin position="79"/>
        <end position="95"/>
    </location>
</feature>
<evidence type="ECO:0000313" key="3">
    <source>
        <dbReference type="Proteomes" id="UP000789759"/>
    </source>
</evidence>
<dbReference type="Proteomes" id="UP000789759">
    <property type="component" value="Unassembled WGS sequence"/>
</dbReference>
<gene>
    <name evidence="2" type="ORF">CPELLU_LOCUS877</name>
</gene>
<feature type="region of interest" description="Disordered" evidence="1">
    <location>
        <begin position="79"/>
        <end position="213"/>
    </location>
</feature>
<protein>
    <submittedName>
        <fullName evidence="2">23243_t:CDS:1</fullName>
    </submittedName>
</protein>
<evidence type="ECO:0000313" key="2">
    <source>
        <dbReference type="EMBL" id="CAG8466721.1"/>
    </source>
</evidence>
<organism evidence="2 3">
    <name type="scientific">Cetraspora pellucida</name>
    <dbReference type="NCBI Taxonomy" id="1433469"/>
    <lineage>
        <taxon>Eukaryota</taxon>
        <taxon>Fungi</taxon>
        <taxon>Fungi incertae sedis</taxon>
        <taxon>Mucoromycota</taxon>
        <taxon>Glomeromycotina</taxon>
        <taxon>Glomeromycetes</taxon>
        <taxon>Diversisporales</taxon>
        <taxon>Gigasporaceae</taxon>
        <taxon>Cetraspora</taxon>
    </lineage>
</organism>
<dbReference type="OrthoDB" id="5407653at2759"/>
<dbReference type="EMBL" id="CAJVQA010000293">
    <property type="protein sequence ID" value="CAG8466721.1"/>
    <property type="molecule type" value="Genomic_DNA"/>
</dbReference>
<evidence type="ECO:0000256" key="1">
    <source>
        <dbReference type="SAM" id="MobiDB-lite"/>
    </source>
</evidence>
<proteinExistence type="predicted"/>
<name>A0A9N8VXU1_9GLOM</name>
<keyword evidence="3" id="KW-1185">Reference proteome</keyword>
<reference evidence="2" key="1">
    <citation type="submission" date="2021-06" db="EMBL/GenBank/DDBJ databases">
        <authorList>
            <person name="Kallberg Y."/>
            <person name="Tangrot J."/>
            <person name="Rosling A."/>
        </authorList>
    </citation>
    <scope>NUCLEOTIDE SEQUENCE</scope>
    <source>
        <strain evidence="2">FL966</strain>
    </source>
</reference>